<evidence type="ECO:0000313" key="2">
    <source>
        <dbReference type="EMBL" id="KAL3073525.1"/>
    </source>
</evidence>
<reference evidence="2 3" key="1">
    <citation type="submission" date="2024-10" db="EMBL/GenBank/DDBJ databases">
        <authorList>
            <person name="Kim D."/>
        </authorList>
    </citation>
    <scope>NUCLEOTIDE SEQUENCE [LARGE SCALE GENOMIC DNA]</scope>
    <source>
        <strain evidence="2">Taebaek</strain>
    </source>
</reference>
<feature type="transmembrane region" description="Helical" evidence="1">
    <location>
        <begin position="21"/>
        <end position="44"/>
    </location>
</feature>
<protein>
    <submittedName>
        <fullName evidence="2">Uncharacterized protein</fullName>
    </submittedName>
</protein>
<dbReference type="AlphaFoldDB" id="A0ABD2I7M0"/>
<dbReference type="EMBL" id="JBICCN010000366">
    <property type="protein sequence ID" value="KAL3073525.1"/>
    <property type="molecule type" value="Genomic_DNA"/>
</dbReference>
<keyword evidence="3" id="KW-1185">Reference proteome</keyword>
<dbReference type="Gene3D" id="3.40.50.150">
    <property type="entry name" value="Vaccinia Virus protein VP39"/>
    <property type="match status" value="1"/>
</dbReference>
<evidence type="ECO:0000256" key="1">
    <source>
        <dbReference type="SAM" id="Phobius"/>
    </source>
</evidence>
<dbReference type="InterPro" id="IPR029063">
    <property type="entry name" value="SAM-dependent_MTases_sf"/>
</dbReference>
<proteinExistence type="predicted"/>
<evidence type="ECO:0000313" key="3">
    <source>
        <dbReference type="Proteomes" id="UP001620645"/>
    </source>
</evidence>
<keyword evidence="1" id="KW-0812">Transmembrane</keyword>
<name>A0ABD2I7M0_HETSC</name>
<gene>
    <name evidence="2" type="ORF">niasHS_017092</name>
</gene>
<accession>A0ABD2I7M0</accession>
<dbReference type="Proteomes" id="UP001620645">
    <property type="component" value="Unassembled WGS sequence"/>
</dbReference>
<keyword evidence="1" id="KW-1133">Transmembrane helix</keyword>
<sequence length="397" mass="45394">MPICKNFGAPSLVRRFGSRRFRPHTVSVLLFCLISVSAISFLVWHSLRQNAKFVVYSPSARSAALDGENPFLILQEVICPNGADHCFKVEDLVHNEWQPNGTKWRRYQRMLMDESEANVVFSIADLMPDDPDTPFSAQNALRWTVRKNNLPLPYMKAIAAQMFVSGCARLEPSGRTRRTLMVGLGGASVPNFLLETDSSHEVVSVELEPAVEYIARKWFGLEQSPRQKVVVRDGVEFIREWAENDGRFDCVVVDACKISAIPPSQKYPLLCPFFEAFVDYDKMAHKFVKMLHSNGTLMVNFFVRPDINNSMVAEGRQFLLDLFRRHFGGEHFCYYIAVNSFSANKLLVCSLALSSAEPMTEKLFDYRLSKLPKWLQDELRTEMSIENEMWKKKPKAI</sequence>
<organism evidence="2 3">
    <name type="scientific">Heterodera schachtii</name>
    <name type="common">Sugarbeet cyst nematode worm</name>
    <name type="synonym">Tylenchus schachtii</name>
    <dbReference type="NCBI Taxonomy" id="97005"/>
    <lineage>
        <taxon>Eukaryota</taxon>
        <taxon>Metazoa</taxon>
        <taxon>Ecdysozoa</taxon>
        <taxon>Nematoda</taxon>
        <taxon>Chromadorea</taxon>
        <taxon>Rhabditida</taxon>
        <taxon>Tylenchina</taxon>
        <taxon>Tylenchomorpha</taxon>
        <taxon>Tylenchoidea</taxon>
        <taxon>Heteroderidae</taxon>
        <taxon>Heteroderinae</taxon>
        <taxon>Heterodera</taxon>
    </lineage>
</organism>
<keyword evidence="1" id="KW-0472">Membrane</keyword>
<comment type="caution">
    <text evidence="2">The sequence shown here is derived from an EMBL/GenBank/DDBJ whole genome shotgun (WGS) entry which is preliminary data.</text>
</comment>
<dbReference type="SUPFAM" id="SSF53335">
    <property type="entry name" value="S-adenosyl-L-methionine-dependent methyltransferases"/>
    <property type="match status" value="1"/>
</dbReference>